<dbReference type="EMBL" id="VJMJ01000081">
    <property type="protein sequence ID" value="KAF0737734.1"/>
    <property type="molecule type" value="Genomic_DNA"/>
</dbReference>
<proteinExistence type="predicted"/>
<gene>
    <name evidence="2" type="ORF">Ae201684_006228</name>
</gene>
<dbReference type="NCBIfam" id="TIGR01571">
    <property type="entry name" value="A_thal_Cys_rich"/>
    <property type="match status" value="1"/>
</dbReference>
<reference evidence="2 3" key="1">
    <citation type="submission" date="2019-07" db="EMBL/GenBank/DDBJ databases">
        <title>Genomics analysis of Aphanomyces spp. identifies a new class of oomycete effector associated with host adaptation.</title>
        <authorList>
            <person name="Gaulin E."/>
        </authorList>
    </citation>
    <scope>NUCLEOTIDE SEQUENCE [LARGE SCALE GENOMIC DNA]</scope>
    <source>
        <strain evidence="2 3">ATCC 201684</strain>
    </source>
</reference>
<feature type="transmembrane region" description="Helical" evidence="1">
    <location>
        <begin position="129"/>
        <end position="149"/>
    </location>
</feature>
<dbReference type="PANTHER" id="PTHR15907">
    <property type="entry name" value="DUF614 FAMILY PROTEIN-RELATED"/>
    <property type="match status" value="1"/>
</dbReference>
<evidence type="ECO:0000313" key="3">
    <source>
        <dbReference type="Proteomes" id="UP000481153"/>
    </source>
</evidence>
<evidence type="ECO:0008006" key="4">
    <source>
        <dbReference type="Google" id="ProtNLM"/>
    </source>
</evidence>
<evidence type="ECO:0000313" key="2">
    <source>
        <dbReference type="EMBL" id="KAF0737734.1"/>
    </source>
</evidence>
<dbReference type="Proteomes" id="UP000481153">
    <property type="component" value="Unassembled WGS sequence"/>
</dbReference>
<keyword evidence="3" id="KW-1185">Reference proteome</keyword>
<feature type="transmembrane region" description="Helical" evidence="1">
    <location>
        <begin position="87"/>
        <end position="109"/>
    </location>
</feature>
<accession>A0A6G0XC79</accession>
<evidence type="ECO:0000256" key="1">
    <source>
        <dbReference type="SAM" id="Phobius"/>
    </source>
</evidence>
<dbReference type="InterPro" id="IPR006461">
    <property type="entry name" value="PLAC_motif_containing"/>
</dbReference>
<dbReference type="VEuPathDB" id="FungiDB:AeMF1_002228"/>
<keyword evidence="1" id="KW-1133">Transmembrane helix</keyword>
<keyword evidence="1" id="KW-0812">Transmembrane</keyword>
<name>A0A6G0XC79_9STRA</name>
<comment type="caution">
    <text evidence="2">The sequence shown here is derived from an EMBL/GenBank/DDBJ whole genome shotgun (WGS) entry which is preliminary data.</text>
</comment>
<dbReference type="AlphaFoldDB" id="A0A6G0XC79"/>
<sequence length="206" mass="23002">MSQSPTTAAGTPTASKDASYAANNNEANPVVEMDARDHNGLVVGKWKAGVFDCFEHLVPNCLMSTFCPCVTVAQVAHRIGMYTFKNVLLVWGGFYLLFLIFYIIQMASFPSTQYIVLDGSWGYRYTGSMLWIWLAIACNVVAFILLLLFRIKFRRAFKIPGSELEDCCCSYWCSCCVYAQMASHAESYTPGECNFGPKDTLPGYTF</sequence>
<dbReference type="Pfam" id="PF04749">
    <property type="entry name" value="PLAC8"/>
    <property type="match status" value="1"/>
</dbReference>
<keyword evidence="1" id="KW-0472">Membrane</keyword>
<dbReference type="OrthoDB" id="73702at2759"/>
<organism evidence="2 3">
    <name type="scientific">Aphanomyces euteiches</name>
    <dbReference type="NCBI Taxonomy" id="100861"/>
    <lineage>
        <taxon>Eukaryota</taxon>
        <taxon>Sar</taxon>
        <taxon>Stramenopiles</taxon>
        <taxon>Oomycota</taxon>
        <taxon>Saprolegniomycetes</taxon>
        <taxon>Saprolegniales</taxon>
        <taxon>Verrucalvaceae</taxon>
        <taxon>Aphanomyces</taxon>
    </lineage>
</organism>
<protein>
    <recommendedName>
        <fullName evidence="4">PLAC8 family protein</fullName>
    </recommendedName>
</protein>